<comment type="caution">
    <text evidence="2">The sequence shown here is derived from an EMBL/GenBank/DDBJ whole genome shotgun (WGS) entry which is preliminary data.</text>
</comment>
<dbReference type="Proteomes" id="UP001197247">
    <property type="component" value="Unassembled WGS sequence"/>
</dbReference>
<dbReference type="CDD" id="cd07067">
    <property type="entry name" value="HP_PGM_like"/>
    <property type="match status" value="1"/>
</dbReference>
<evidence type="ECO:0000313" key="3">
    <source>
        <dbReference type="Proteomes" id="UP001197247"/>
    </source>
</evidence>
<keyword evidence="1" id="KW-0378">Hydrolase</keyword>
<dbReference type="InterPro" id="IPR029033">
    <property type="entry name" value="His_PPase_superfam"/>
</dbReference>
<dbReference type="InterPro" id="IPR051021">
    <property type="entry name" value="Mito_Ser/Thr_phosphatase"/>
</dbReference>
<name>A0ABS5TLH3_9ACTN</name>
<dbReference type="PANTHER" id="PTHR20935">
    <property type="entry name" value="PHOSPHOGLYCERATE MUTASE-RELATED"/>
    <property type="match status" value="1"/>
</dbReference>
<accession>A0ABS5TLH3</accession>
<keyword evidence="3" id="KW-1185">Reference proteome</keyword>
<dbReference type="PANTHER" id="PTHR20935:SF0">
    <property type="entry name" value="SERINE_THREONINE-PROTEIN PHOSPHATASE PGAM5, MITOCHONDRIAL"/>
    <property type="match status" value="1"/>
</dbReference>
<sequence>MVAAGGSPHFPPVHLLLVRHGQQERDGQNGALTALGREQAAATGAVLGLTEHDRLVSSTRLRAVETALAFGREPEQVADLDEFRFGPDWTWDDADKREDLVLWRPHHRTPGGESLLEFQRRVQGAMTALVARPPEGRLVVVTHAAVTDAVLRWLFGLAPDAPWTFEVSVPHASITELHHWPKKRHPAGAPRHTFLLRLGDVTHLPPGLVTGE</sequence>
<dbReference type="Gene3D" id="3.40.50.1240">
    <property type="entry name" value="Phosphoglycerate mutase-like"/>
    <property type="match status" value="1"/>
</dbReference>
<dbReference type="SMART" id="SM00855">
    <property type="entry name" value="PGAM"/>
    <property type="match status" value="1"/>
</dbReference>
<dbReference type="Pfam" id="PF00300">
    <property type="entry name" value="His_Phos_1"/>
    <property type="match status" value="1"/>
</dbReference>
<gene>
    <name evidence="2" type="ORF">KIH74_16035</name>
</gene>
<evidence type="ECO:0000256" key="1">
    <source>
        <dbReference type="ARBA" id="ARBA00022801"/>
    </source>
</evidence>
<dbReference type="InterPro" id="IPR013078">
    <property type="entry name" value="His_Pase_superF_clade-1"/>
</dbReference>
<proteinExistence type="predicted"/>
<reference evidence="2 3" key="1">
    <citation type="submission" date="2021-05" db="EMBL/GenBank/DDBJ databases">
        <title>Kineosporia and Streptomyces sp. nov. two new marine actinobacteria isolated from Coral.</title>
        <authorList>
            <person name="Buangrab K."/>
            <person name="Sutthacheep M."/>
            <person name="Yeemin T."/>
            <person name="Harunari E."/>
            <person name="Igarashi Y."/>
            <person name="Kanchanasin P."/>
            <person name="Tanasupawat S."/>
            <person name="Phongsopitanun W."/>
        </authorList>
    </citation>
    <scope>NUCLEOTIDE SEQUENCE [LARGE SCALE GENOMIC DNA]</scope>
    <source>
        <strain evidence="2 3">J2-2</strain>
    </source>
</reference>
<dbReference type="RefSeq" id="WP_214156745.1">
    <property type="nucleotide sequence ID" value="NZ_JAHBAY010000006.1"/>
</dbReference>
<dbReference type="SUPFAM" id="SSF53254">
    <property type="entry name" value="Phosphoglycerate mutase-like"/>
    <property type="match status" value="1"/>
</dbReference>
<protein>
    <submittedName>
        <fullName evidence="2">Histidine phosphatase family protein</fullName>
    </submittedName>
</protein>
<dbReference type="EMBL" id="JAHBAY010000006">
    <property type="protein sequence ID" value="MBT0770454.1"/>
    <property type="molecule type" value="Genomic_DNA"/>
</dbReference>
<organism evidence="2 3">
    <name type="scientific">Kineosporia corallincola</name>
    <dbReference type="NCBI Taxonomy" id="2835133"/>
    <lineage>
        <taxon>Bacteria</taxon>
        <taxon>Bacillati</taxon>
        <taxon>Actinomycetota</taxon>
        <taxon>Actinomycetes</taxon>
        <taxon>Kineosporiales</taxon>
        <taxon>Kineosporiaceae</taxon>
        <taxon>Kineosporia</taxon>
    </lineage>
</organism>
<evidence type="ECO:0000313" key="2">
    <source>
        <dbReference type="EMBL" id="MBT0770454.1"/>
    </source>
</evidence>